<evidence type="ECO:0000256" key="15">
    <source>
        <dbReference type="RuleBase" id="RU004249"/>
    </source>
</evidence>
<sequence>MGIIVQKFGGTSVATPEARHALLNHVKKCKDEGNDVIVVVSAIGRNGAPYATDTLINLLEQINPTIIPQKKDLLMSCGEIISCTLISHFLDTNNIPSEALTGFQAGIITNDNFNNSEIIHIDTTTIKNNLAKGKVVVIAGFQGITASGQITTLGRGGSDTAAVAIGGYIKAERVDIFTDVPGIAKVDPRVVSIAPYISSISYDDIYKLAYHGAKVIHPRAVMTAKQFNIPVRVRSTFSNDLGTLISDKDVPYNDNIVGLALEKDFSYIKVEKEVLSQSDFLKNPDILLKKSENFLEAYYHKDHIDYPLDIEENSYFEKKDHIGQISIIFHENPEDETKKNLQDFLIHANLATQDIFWSDDRLAILLPLDHITQTVQSLYAHYH</sequence>
<evidence type="ECO:0000256" key="5">
    <source>
        <dbReference type="ARBA" id="ARBA00010122"/>
    </source>
</evidence>
<dbReference type="UniPathway" id="UPA00034">
    <property type="reaction ID" value="UER00015"/>
</dbReference>
<dbReference type="Pfam" id="PF00696">
    <property type="entry name" value="AA_kinase"/>
    <property type="match status" value="1"/>
</dbReference>
<dbReference type="RefSeq" id="WP_132246509.1">
    <property type="nucleotide sequence ID" value="NZ_SLWV01000021.1"/>
</dbReference>
<dbReference type="PANTHER" id="PTHR21499:SF3">
    <property type="entry name" value="ASPARTOKINASE"/>
    <property type="match status" value="1"/>
</dbReference>
<dbReference type="GO" id="GO:0009089">
    <property type="term" value="P:lysine biosynthetic process via diaminopimelate"/>
    <property type="evidence" value="ECO:0007669"/>
    <property type="project" value="UniProtKB-UniPathway"/>
</dbReference>
<dbReference type="Gene3D" id="3.40.1160.10">
    <property type="entry name" value="Acetylglutamate kinase-like"/>
    <property type="match status" value="1"/>
</dbReference>
<dbReference type="InterPro" id="IPR001341">
    <property type="entry name" value="Asp_kinase"/>
</dbReference>
<proteinExistence type="inferred from homology"/>
<organism evidence="17 18">
    <name type="scientific">Marinisporobacter balticus</name>
    <dbReference type="NCBI Taxonomy" id="2018667"/>
    <lineage>
        <taxon>Bacteria</taxon>
        <taxon>Bacillati</taxon>
        <taxon>Bacillota</taxon>
        <taxon>Clostridia</taxon>
        <taxon>Peptostreptococcales</taxon>
        <taxon>Thermotaleaceae</taxon>
        <taxon>Marinisporobacter</taxon>
    </lineage>
</organism>
<dbReference type="GO" id="GO:0005829">
    <property type="term" value="C:cytosol"/>
    <property type="evidence" value="ECO:0007669"/>
    <property type="project" value="TreeGrafter"/>
</dbReference>
<dbReference type="EC" id="2.7.2.4" evidence="14"/>
<evidence type="ECO:0000256" key="9">
    <source>
        <dbReference type="ARBA" id="ARBA00022777"/>
    </source>
</evidence>
<evidence type="ECO:0000256" key="7">
    <source>
        <dbReference type="ARBA" id="ARBA00022679"/>
    </source>
</evidence>
<dbReference type="InterPro" id="IPR036393">
    <property type="entry name" value="AceGlu_kinase-like_sf"/>
</dbReference>
<comment type="pathway">
    <text evidence="4 15">Amino-acid biosynthesis; L-threonine biosynthesis; L-threonine from L-aspartate: step 1/5.</text>
</comment>
<keyword evidence="18" id="KW-1185">Reference proteome</keyword>
<evidence type="ECO:0000256" key="2">
    <source>
        <dbReference type="ARBA" id="ARBA00004766"/>
    </source>
</evidence>
<comment type="function">
    <text evidence="1">Catalyzes the phosphorylation of the beta-carboxyl group of aspartic acid with ATP to yield 4-phospho-L-aspartate, which is involved in the branched biosynthetic pathway leading to the biosynthesis of amino acids threonine, isoleucine and methionine.</text>
</comment>
<comment type="similarity">
    <text evidence="5 14">Belongs to the aspartokinase family.</text>
</comment>
<reference evidence="17 18" key="1">
    <citation type="submission" date="2019-03" db="EMBL/GenBank/DDBJ databases">
        <title>Genomic Encyclopedia of Type Strains, Phase IV (KMG-IV): sequencing the most valuable type-strain genomes for metagenomic binning, comparative biology and taxonomic classification.</title>
        <authorList>
            <person name="Goeker M."/>
        </authorList>
    </citation>
    <scope>NUCLEOTIDE SEQUENCE [LARGE SCALE GENOMIC DNA]</scope>
    <source>
        <strain evidence="17 18">DSM 102940</strain>
    </source>
</reference>
<keyword evidence="6 15" id="KW-0028">Amino-acid biosynthesis</keyword>
<dbReference type="PANTHER" id="PTHR21499">
    <property type="entry name" value="ASPARTATE KINASE"/>
    <property type="match status" value="1"/>
</dbReference>
<keyword evidence="7 14" id="KW-0808">Transferase</keyword>
<dbReference type="GO" id="GO:0005524">
    <property type="term" value="F:ATP binding"/>
    <property type="evidence" value="ECO:0007669"/>
    <property type="project" value="UniProtKB-KW"/>
</dbReference>
<name>A0A4R2KD71_9FIRM</name>
<comment type="pathway">
    <text evidence="3 15">Amino-acid biosynthesis; L-methionine biosynthesis via de novo pathway; L-homoserine from L-aspartate: step 1/3.</text>
</comment>
<feature type="domain" description="Aspartate/glutamate/uridylate kinase" evidence="16">
    <location>
        <begin position="3"/>
        <end position="235"/>
    </location>
</feature>
<dbReference type="InterPro" id="IPR001048">
    <property type="entry name" value="Asp/Glu/Uridylate_kinase"/>
</dbReference>
<keyword evidence="8" id="KW-0547">Nucleotide-binding</keyword>
<accession>A0A4R2KD71</accession>
<comment type="catalytic activity">
    <reaction evidence="13 14">
        <text>L-aspartate + ATP = 4-phospho-L-aspartate + ADP</text>
        <dbReference type="Rhea" id="RHEA:23776"/>
        <dbReference type="ChEBI" id="CHEBI:29991"/>
        <dbReference type="ChEBI" id="CHEBI:30616"/>
        <dbReference type="ChEBI" id="CHEBI:57535"/>
        <dbReference type="ChEBI" id="CHEBI:456216"/>
        <dbReference type="EC" id="2.7.2.4"/>
    </reaction>
</comment>
<evidence type="ECO:0000256" key="13">
    <source>
        <dbReference type="ARBA" id="ARBA00047872"/>
    </source>
</evidence>
<dbReference type="UniPathway" id="UPA00051">
    <property type="reaction ID" value="UER00462"/>
</dbReference>
<evidence type="ECO:0000256" key="6">
    <source>
        <dbReference type="ARBA" id="ARBA00022605"/>
    </source>
</evidence>
<dbReference type="AlphaFoldDB" id="A0A4R2KD71"/>
<protein>
    <recommendedName>
        <fullName evidence="14">Aspartokinase</fullName>
        <ecNumber evidence="14">2.7.2.4</ecNumber>
    </recommendedName>
</protein>
<evidence type="ECO:0000313" key="17">
    <source>
        <dbReference type="EMBL" id="TCO71453.1"/>
    </source>
</evidence>
<evidence type="ECO:0000256" key="14">
    <source>
        <dbReference type="RuleBase" id="RU003448"/>
    </source>
</evidence>
<keyword evidence="10" id="KW-0067">ATP-binding</keyword>
<evidence type="ECO:0000256" key="4">
    <source>
        <dbReference type="ARBA" id="ARBA00005139"/>
    </source>
</evidence>
<dbReference type="GO" id="GO:0009088">
    <property type="term" value="P:threonine biosynthetic process"/>
    <property type="evidence" value="ECO:0007669"/>
    <property type="project" value="UniProtKB-UniPathway"/>
</dbReference>
<evidence type="ECO:0000256" key="3">
    <source>
        <dbReference type="ARBA" id="ARBA00004986"/>
    </source>
</evidence>
<keyword evidence="12" id="KW-0457">Lysine biosynthesis</keyword>
<evidence type="ECO:0000256" key="10">
    <source>
        <dbReference type="ARBA" id="ARBA00022840"/>
    </source>
</evidence>
<dbReference type="GO" id="GO:0009090">
    <property type="term" value="P:homoserine biosynthetic process"/>
    <property type="evidence" value="ECO:0007669"/>
    <property type="project" value="TreeGrafter"/>
</dbReference>
<evidence type="ECO:0000259" key="16">
    <source>
        <dbReference type="Pfam" id="PF00696"/>
    </source>
</evidence>
<dbReference type="EMBL" id="SLWV01000021">
    <property type="protein sequence ID" value="TCO71453.1"/>
    <property type="molecule type" value="Genomic_DNA"/>
</dbReference>
<dbReference type="GO" id="GO:0019877">
    <property type="term" value="P:diaminopimelate biosynthetic process"/>
    <property type="evidence" value="ECO:0007669"/>
    <property type="project" value="UniProtKB-KW"/>
</dbReference>
<evidence type="ECO:0000256" key="8">
    <source>
        <dbReference type="ARBA" id="ARBA00022741"/>
    </source>
</evidence>
<evidence type="ECO:0000256" key="12">
    <source>
        <dbReference type="ARBA" id="ARBA00023154"/>
    </source>
</evidence>
<gene>
    <name evidence="17" type="ORF">EV214_1213</name>
</gene>
<keyword evidence="11" id="KW-0220">Diaminopimelate biosynthesis</keyword>
<dbReference type="SUPFAM" id="SSF53633">
    <property type="entry name" value="Carbamate kinase-like"/>
    <property type="match status" value="1"/>
</dbReference>
<dbReference type="Proteomes" id="UP000294919">
    <property type="component" value="Unassembled WGS sequence"/>
</dbReference>
<dbReference type="OrthoDB" id="9799110at2"/>
<keyword evidence="9 14" id="KW-0418">Kinase</keyword>
<evidence type="ECO:0000256" key="11">
    <source>
        <dbReference type="ARBA" id="ARBA00022915"/>
    </source>
</evidence>
<evidence type="ECO:0000313" key="18">
    <source>
        <dbReference type="Proteomes" id="UP000294919"/>
    </source>
</evidence>
<comment type="caution">
    <text evidence="17">The sequence shown here is derived from an EMBL/GenBank/DDBJ whole genome shotgun (WGS) entry which is preliminary data.</text>
</comment>
<comment type="pathway">
    <text evidence="2 15">Amino-acid biosynthesis; L-lysine biosynthesis via DAP pathway; (S)-tetrahydrodipicolinate from L-aspartate: step 1/4.</text>
</comment>
<evidence type="ECO:0000256" key="1">
    <source>
        <dbReference type="ARBA" id="ARBA00003121"/>
    </source>
</evidence>
<dbReference type="UniPathway" id="UPA00050">
    <property type="reaction ID" value="UER00461"/>
</dbReference>
<dbReference type="GO" id="GO:0004072">
    <property type="term" value="F:aspartate kinase activity"/>
    <property type="evidence" value="ECO:0007669"/>
    <property type="project" value="UniProtKB-EC"/>
</dbReference>
<dbReference type="InterPro" id="IPR018042">
    <property type="entry name" value="Aspartate_kinase_CS"/>
</dbReference>
<dbReference type="PROSITE" id="PS00324">
    <property type="entry name" value="ASPARTOKINASE"/>
    <property type="match status" value="1"/>
</dbReference>
<dbReference type="NCBIfam" id="TIGR00657">
    <property type="entry name" value="asp_kinases"/>
    <property type="match status" value="1"/>
</dbReference>